<feature type="compositionally biased region" description="Basic and acidic residues" evidence="1">
    <location>
        <begin position="100"/>
        <end position="116"/>
    </location>
</feature>
<comment type="caution">
    <text evidence="2">The sequence shown here is derived from an EMBL/GenBank/DDBJ whole genome shotgun (WGS) entry which is preliminary data.</text>
</comment>
<dbReference type="InterPro" id="IPR051162">
    <property type="entry name" value="T4SS_component"/>
</dbReference>
<reference evidence="2 3" key="1">
    <citation type="submission" date="2020-02" db="EMBL/GenBank/DDBJ databases">
        <title>Acidophilic actinobacteria isolated from forest soil.</title>
        <authorList>
            <person name="Golinska P."/>
        </authorList>
    </citation>
    <scope>NUCLEOTIDE SEQUENCE [LARGE SCALE GENOMIC DNA]</scope>
    <source>
        <strain evidence="2 3">NL8</strain>
    </source>
</reference>
<dbReference type="EMBL" id="JAAFYZ010000002">
    <property type="protein sequence ID" value="MBS2545398.1"/>
    <property type="molecule type" value="Genomic_DNA"/>
</dbReference>
<dbReference type="PANTHER" id="PTHR30121">
    <property type="entry name" value="UNCHARACTERIZED PROTEIN YJGR-RELATED"/>
    <property type="match status" value="1"/>
</dbReference>
<dbReference type="SUPFAM" id="SSF52540">
    <property type="entry name" value="P-loop containing nucleoside triphosphate hydrolases"/>
    <property type="match status" value="1"/>
</dbReference>
<keyword evidence="3" id="KW-1185">Reference proteome</keyword>
<accession>A0ABS5KH19</accession>
<feature type="region of interest" description="Disordered" evidence="1">
    <location>
        <begin position="100"/>
        <end position="121"/>
    </location>
</feature>
<dbReference type="GO" id="GO:0005524">
    <property type="term" value="F:ATP binding"/>
    <property type="evidence" value="ECO:0007669"/>
    <property type="project" value="UniProtKB-KW"/>
</dbReference>
<dbReference type="CDD" id="cd01127">
    <property type="entry name" value="TrwB_TraG_TraD_VirD4"/>
    <property type="match status" value="1"/>
</dbReference>
<dbReference type="InterPro" id="IPR027417">
    <property type="entry name" value="P-loop_NTPase"/>
</dbReference>
<keyword evidence="2" id="KW-0067">ATP-binding</keyword>
<evidence type="ECO:0000313" key="2">
    <source>
        <dbReference type="EMBL" id="MBS2545398.1"/>
    </source>
</evidence>
<evidence type="ECO:0000313" key="3">
    <source>
        <dbReference type="Proteomes" id="UP000730482"/>
    </source>
</evidence>
<organism evidence="2 3">
    <name type="scientific">Catenulispora pinistramenti</name>
    <dbReference type="NCBI Taxonomy" id="2705254"/>
    <lineage>
        <taxon>Bacteria</taxon>
        <taxon>Bacillati</taxon>
        <taxon>Actinomycetota</taxon>
        <taxon>Actinomycetes</taxon>
        <taxon>Catenulisporales</taxon>
        <taxon>Catenulisporaceae</taxon>
        <taxon>Catenulispora</taxon>
    </lineage>
</organism>
<dbReference type="GO" id="GO:0016787">
    <property type="term" value="F:hydrolase activity"/>
    <property type="evidence" value="ECO:0007669"/>
    <property type="project" value="UniProtKB-KW"/>
</dbReference>
<gene>
    <name evidence="2" type="ORF">KGQ19_00800</name>
</gene>
<dbReference type="Pfam" id="PF12846">
    <property type="entry name" value="AAA_10"/>
    <property type="match status" value="1"/>
</dbReference>
<feature type="region of interest" description="Disordered" evidence="1">
    <location>
        <begin position="594"/>
        <end position="613"/>
    </location>
</feature>
<proteinExistence type="predicted"/>
<dbReference type="PANTHER" id="PTHR30121:SF6">
    <property type="entry name" value="SLR6007 PROTEIN"/>
    <property type="match status" value="1"/>
</dbReference>
<sequence>MNSLAQTALGVLPLRARKPGIRENGVDIGLSPTSLEIGTKRLRIGETCAATFAVTGYPAEVAAGWLEPLLAFPARIDVSVHIDPVPAPVAADRLRKQRARLESGRRASAEKGRLDDPETEAAAEDARELAYRVACGEGKLFAVGIYLSVYADTDQELTDTCAAVKSVADGMLLRLVPATFRTVQGWCSTLPLGLDVLKLRRTFDTDALATVFPFTSADLPLSHSGVSAGSAPGPVLYGVNASGSGLVVWDRWACDNHNSVVLARSGAGKSYFTKLDILRSLYQGVQVLVVDPEQEYTRLAEAVGGTVVELGAPAVRVNPLDLPKSASGSSDAVRRRALFVHSVVSVLLGAELTGGQRASLDAAILAAYAQAGITDDPRTHVRRAPTLKDVVELLANTENAEATSLAERLTPHTTGSFSGLFDGPTTTATEGHLVVFALRQLPDELKAIGTLLTLDAIWRQVSDPDRRQRRLVVVDEAWLLMKEPAGARFLFRMAKAARKQWAGLAVITQDAADLLGTDLGRAVVANAATQILLRQAPQAIDQVADAFRLSAGERTYLLTATRGQGLIVAGTARAALTAISSDQEHVLATSDPAELEALSSPNPNAHDEEESPW</sequence>
<keyword evidence="2" id="KW-0378">Hydrolase</keyword>
<dbReference type="Proteomes" id="UP000730482">
    <property type="component" value="Unassembled WGS sequence"/>
</dbReference>
<dbReference type="Gene3D" id="3.40.50.300">
    <property type="entry name" value="P-loop containing nucleotide triphosphate hydrolases"/>
    <property type="match status" value="1"/>
</dbReference>
<name>A0ABS5KH19_9ACTN</name>
<evidence type="ECO:0000256" key="1">
    <source>
        <dbReference type="SAM" id="MobiDB-lite"/>
    </source>
</evidence>
<keyword evidence="2" id="KW-0547">Nucleotide-binding</keyword>
<protein>
    <submittedName>
        <fullName evidence="2">ATP-binding protein</fullName>
    </submittedName>
</protein>
<dbReference type="RefSeq" id="WP_212007063.1">
    <property type="nucleotide sequence ID" value="NZ_JAAFYZ010000002.1"/>
</dbReference>
<dbReference type="Gene3D" id="1.10.8.730">
    <property type="match status" value="1"/>
</dbReference>